<dbReference type="InterPro" id="IPR059027">
    <property type="entry name" value="DD_DDX21-DDX50"/>
</dbReference>
<comment type="similarity">
    <text evidence="1">Belongs to the DEAD box helicase family. DDX21/DDX50 subfamily.</text>
</comment>
<dbReference type="GO" id="GO:0005524">
    <property type="term" value="F:ATP binding"/>
    <property type="evidence" value="ECO:0007669"/>
    <property type="project" value="UniProtKB-KW"/>
</dbReference>
<evidence type="ECO:0000256" key="3">
    <source>
        <dbReference type="ARBA" id="ARBA00022741"/>
    </source>
</evidence>
<dbReference type="InterPro" id="IPR001650">
    <property type="entry name" value="Helicase_C-like"/>
</dbReference>
<protein>
    <recommendedName>
        <fullName evidence="2">RNA helicase</fullName>
        <ecNumber evidence="2">3.6.4.13</ecNumber>
    </recommendedName>
</protein>
<dbReference type="EC" id="3.6.4.13" evidence="2"/>
<dbReference type="AlphaFoldDB" id="A0A7S0R4D2"/>
<evidence type="ECO:0000256" key="4">
    <source>
        <dbReference type="ARBA" id="ARBA00022801"/>
    </source>
</evidence>
<organism evidence="11">
    <name type="scientific">Chlamydomonas leiostraca</name>
    <dbReference type="NCBI Taxonomy" id="1034604"/>
    <lineage>
        <taxon>Eukaryota</taxon>
        <taxon>Viridiplantae</taxon>
        <taxon>Chlorophyta</taxon>
        <taxon>core chlorophytes</taxon>
        <taxon>Chlorophyceae</taxon>
        <taxon>CS clade</taxon>
        <taxon>Chlamydomonadales</taxon>
        <taxon>Chlamydomonadaceae</taxon>
        <taxon>Chlamydomonas</taxon>
    </lineage>
</organism>
<sequence length="805" mass="86062">MALLHSQLAVSGKCINASRATAPRIVVPVVRRAQCSTRKLAVARTALAEPPSALSSFASIMEDEDENILDEDQEVVQVDAHVDDETLRVENLGLSEETVAALYKRGIQALFPIQKSVFAPAMDGRDLIGRAKTGSGKTLAFALPVVEGLLAEDRETKPARGRPPRAIILAPTRELANQVAREFETACPKLKVVSVYGGVSIGGQIRDLERGADVIVGTPGRVIDLIERDKLVLDKVRYAILDEADQMLDMGFEEDMEKILSYVPEQRQTLLFSATLPKWVNKVARRFQVNPLLVDLVGEENTGRLADTIRLLVMQVEHSQKMNALMDAITLHAGTGKSIVFVNTKMKADEICEEVNKSHPCVVLHGDISQAQRDRSLALFREGKYPVLVATDVAARGLDIPLVDLVVHYDVPVDNEAFLHRSGRTGRAGNKGTAVVLFTEKEVRTLGLILRQTKVENAELVGAPEPREVLTRCAKSVLGQLDKVDGDVIDFFVPAAEKLLASPTPSRVLAAALAALGGFRRAPQPRSLLTYEEGLVTARIMGPRGAIDGWNSLNKVLKAVLKKAKYERDIEYAIGKIKTLEDREKNMDGAAFDLPVEEAALILDSDLVIEAAAKLGYVLDKPRTLPLDVKAMAATGERGGRFGRSGGGGGGYGRGGDRRGGYGGGGGGYRTDDERGGRGGYSRGGDRDGGRDRRSGGGGGGGGRDFSRDRREGGWGERSRDGGRDAGRDRRSSSRSAPGAGGAGKGSATWSNDEFYSGNSDSEYFDAAPAKSAGGRSGASRGGSAGASRGAGTTGPTPKSGWAQW</sequence>
<dbReference type="PROSITE" id="PS51194">
    <property type="entry name" value="HELICASE_CTER"/>
    <property type="match status" value="1"/>
</dbReference>
<dbReference type="Pfam" id="PF00271">
    <property type="entry name" value="Helicase_C"/>
    <property type="match status" value="1"/>
</dbReference>
<dbReference type="InterPro" id="IPR027417">
    <property type="entry name" value="P-loop_NTPase"/>
</dbReference>
<feature type="domain" description="Helicase ATP-binding" evidence="9">
    <location>
        <begin position="118"/>
        <end position="294"/>
    </location>
</feature>
<feature type="domain" description="Helicase C-terminal" evidence="10">
    <location>
        <begin position="321"/>
        <end position="471"/>
    </location>
</feature>
<evidence type="ECO:0000313" key="11">
    <source>
        <dbReference type="EMBL" id="CAD8666612.1"/>
    </source>
</evidence>
<keyword evidence="5" id="KW-0347">Helicase</keyword>
<evidence type="ECO:0000256" key="1">
    <source>
        <dbReference type="ARBA" id="ARBA00006517"/>
    </source>
</evidence>
<proteinExistence type="inferred from homology"/>
<keyword evidence="3" id="KW-0547">Nucleotide-binding</keyword>
<keyword evidence="7" id="KW-0694">RNA-binding</keyword>
<dbReference type="EMBL" id="HBFB01003864">
    <property type="protein sequence ID" value="CAD8666612.1"/>
    <property type="molecule type" value="Transcribed_RNA"/>
</dbReference>
<keyword evidence="4" id="KW-0378">Hydrolase</keyword>
<evidence type="ECO:0000259" key="10">
    <source>
        <dbReference type="PROSITE" id="PS51194"/>
    </source>
</evidence>
<evidence type="ECO:0000256" key="2">
    <source>
        <dbReference type="ARBA" id="ARBA00012552"/>
    </source>
</evidence>
<feature type="compositionally biased region" description="Basic and acidic residues" evidence="8">
    <location>
        <begin position="705"/>
        <end position="732"/>
    </location>
</feature>
<evidence type="ECO:0000259" key="9">
    <source>
        <dbReference type="PROSITE" id="PS51192"/>
    </source>
</evidence>
<dbReference type="SUPFAM" id="SSF52540">
    <property type="entry name" value="P-loop containing nucleoside triphosphate hydrolases"/>
    <property type="match status" value="1"/>
</dbReference>
<dbReference type="Pfam" id="PF26142">
    <property type="entry name" value="DD_DDX21-DDX50"/>
    <property type="match status" value="1"/>
</dbReference>
<dbReference type="GO" id="GO:0005829">
    <property type="term" value="C:cytosol"/>
    <property type="evidence" value="ECO:0007669"/>
    <property type="project" value="TreeGrafter"/>
</dbReference>
<dbReference type="InterPro" id="IPR050079">
    <property type="entry name" value="DEAD_box_RNA_helicase"/>
</dbReference>
<feature type="compositionally biased region" description="Basic and acidic residues" evidence="8">
    <location>
        <begin position="684"/>
        <end position="695"/>
    </location>
</feature>
<feature type="region of interest" description="Disordered" evidence="8">
    <location>
        <begin position="637"/>
        <end position="805"/>
    </location>
</feature>
<evidence type="ECO:0000256" key="7">
    <source>
        <dbReference type="ARBA" id="ARBA00022884"/>
    </source>
</evidence>
<dbReference type="SMART" id="SM00490">
    <property type="entry name" value="HELICc"/>
    <property type="match status" value="1"/>
</dbReference>
<feature type="compositionally biased region" description="Gly residues" evidence="8">
    <location>
        <begin position="775"/>
        <end position="785"/>
    </location>
</feature>
<feature type="compositionally biased region" description="Low complexity" evidence="8">
    <location>
        <begin position="786"/>
        <end position="798"/>
    </location>
</feature>
<dbReference type="InterPro" id="IPR012562">
    <property type="entry name" value="GUCT"/>
</dbReference>
<dbReference type="InterPro" id="IPR044742">
    <property type="entry name" value="DEAD/DEAH_RhlB"/>
</dbReference>
<dbReference type="Pfam" id="PF00270">
    <property type="entry name" value="DEAD"/>
    <property type="match status" value="1"/>
</dbReference>
<dbReference type="CDD" id="cd00268">
    <property type="entry name" value="DEADc"/>
    <property type="match status" value="1"/>
</dbReference>
<gene>
    <name evidence="11" type="ORF">CLEI1391_LOCUS2049</name>
</gene>
<dbReference type="GO" id="GO:0003723">
    <property type="term" value="F:RNA binding"/>
    <property type="evidence" value="ECO:0007669"/>
    <property type="project" value="UniProtKB-KW"/>
</dbReference>
<keyword evidence="6" id="KW-0067">ATP-binding</keyword>
<dbReference type="PANTHER" id="PTHR47959">
    <property type="entry name" value="ATP-DEPENDENT RNA HELICASE RHLE-RELATED"/>
    <property type="match status" value="1"/>
</dbReference>
<reference evidence="11" key="1">
    <citation type="submission" date="2021-01" db="EMBL/GenBank/DDBJ databases">
        <authorList>
            <person name="Corre E."/>
            <person name="Pelletier E."/>
            <person name="Niang G."/>
            <person name="Scheremetjew M."/>
            <person name="Finn R."/>
            <person name="Kale V."/>
            <person name="Holt S."/>
            <person name="Cochrane G."/>
            <person name="Meng A."/>
            <person name="Brown T."/>
            <person name="Cohen L."/>
        </authorList>
    </citation>
    <scope>NUCLEOTIDE SEQUENCE</scope>
    <source>
        <strain evidence="11">SAG 11-49</strain>
    </source>
</reference>
<dbReference type="Pfam" id="PF08152">
    <property type="entry name" value="GUCT"/>
    <property type="match status" value="1"/>
</dbReference>
<dbReference type="PROSITE" id="PS51192">
    <property type="entry name" value="HELICASE_ATP_BIND_1"/>
    <property type="match status" value="1"/>
</dbReference>
<feature type="compositionally biased region" description="Gly residues" evidence="8">
    <location>
        <begin position="642"/>
        <end position="654"/>
    </location>
</feature>
<dbReference type="SMART" id="SM00487">
    <property type="entry name" value="DEXDc"/>
    <property type="match status" value="1"/>
</dbReference>
<feature type="compositionally biased region" description="Polar residues" evidence="8">
    <location>
        <begin position="749"/>
        <end position="762"/>
    </location>
</feature>
<dbReference type="InterPro" id="IPR014001">
    <property type="entry name" value="Helicase_ATP-bd"/>
</dbReference>
<dbReference type="InterPro" id="IPR011545">
    <property type="entry name" value="DEAD/DEAH_box_helicase_dom"/>
</dbReference>
<dbReference type="CDD" id="cd18787">
    <property type="entry name" value="SF2_C_DEAD"/>
    <property type="match status" value="1"/>
</dbReference>
<evidence type="ECO:0000256" key="6">
    <source>
        <dbReference type="ARBA" id="ARBA00022840"/>
    </source>
</evidence>
<dbReference type="PANTHER" id="PTHR47959:SF1">
    <property type="entry name" value="ATP-DEPENDENT RNA HELICASE DBPA"/>
    <property type="match status" value="1"/>
</dbReference>
<evidence type="ECO:0000256" key="5">
    <source>
        <dbReference type="ARBA" id="ARBA00022806"/>
    </source>
</evidence>
<dbReference type="GO" id="GO:0003724">
    <property type="term" value="F:RNA helicase activity"/>
    <property type="evidence" value="ECO:0007669"/>
    <property type="project" value="UniProtKB-EC"/>
</dbReference>
<dbReference type="GO" id="GO:0016787">
    <property type="term" value="F:hydrolase activity"/>
    <property type="evidence" value="ECO:0007669"/>
    <property type="project" value="UniProtKB-KW"/>
</dbReference>
<dbReference type="Gene3D" id="3.40.50.300">
    <property type="entry name" value="P-loop containing nucleotide triphosphate hydrolases"/>
    <property type="match status" value="2"/>
</dbReference>
<name>A0A7S0R4D2_9CHLO</name>
<evidence type="ECO:0000256" key="8">
    <source>
        <dbReference type="SAM" id="MobiDB-lite"/>
    </source>
</evidence>
<accession>A0A7S0R4D2</accession>